<reference evidence="2" key="1">
    <citation type="journal article" date="2021" name="Genome Biol. Evol.">
        <title>A High-Quality Reference Genome for a Parasitic Bivalve with Doubly Uniparental Inheritance (Bivalvia: Unionida).</title>
        <authorList>
            <person name="Smith C.H."/>
        </authorList>
    </citation>
    <scope>NUCLEOTIDE SEQUENCE</scope>
    <source>
        <strain evidence="2">CHS0354</strain>
    </source>
</reference>
<accession>A0AAE0SFN3</accession>
<organism evidence="2 3">
    <name type="scientific">Potamilus streckersoni</name>
    <dbReference type="NCBI Taxonomy" id="2493646"/>
    <lineage>
        <taxon>Eukaryota</taxon>
        <taxon>Metazoa</taxon>
        <taxon>Spiralia</taxon>
        <taxon>Lophotrochozoa</taxon>
        <taxon>Mollusca</taxon>
        <taxon>Bivalvia</taxon>
        <taxon>Autobranchia</taxon>
        <taxon>Heteroconchia</taxon>
        <taxon>Palaeoheterodonta</taxon>
        <taxon>Unionida</taxon>
        <taxon>Unionoidea</taxon>
        <taxon>Unionidae</taxon>
        <taxon>Ambleminae</taxon>
        <taxon>Lampsilini</taxon>
        <taxon>Potamilus</taxon>
    </lineage>
</organism>
<comment type="caution">
    <text evidence="2">The sequence shown here is derived from an EMBL/GenBank/DDBJ whole genome shotgun (WGS) entry which is preliminary data.</text>
</comment>
<keyword evidence="3" id="KW-1185">Reference proteome</keyword>
<dbReference type="EMBL" id="JAEAOA010000299">
    <property type="protein sequence ID" value="KAK3591187.1"/>
    <property type="molecule type" value="Genomic_DNA"/>
</dbReference>
<evidence type="ECO:0000313" key="2">
    <source>
        <dbReference type="EMBL" id="KAK3591187.1"/>
    </source>
</evidence>
<feature type="chain" id="PRO_5042281058" evidence="1">
    <location>
        <begin position="20"/>
        <end position="232"/>
    </location>
</feature>
<evidence type="ECO:0000256" key="1">
    <source>
        <dbReference type="SAM" id="SignalP"/>
    </source>
</evidence>
<sequence>MTHMSLIFMSLVWMHCVQSQGSIHTTEQIIQSQGSINTTEQIIQSQGYFNTTEQSIQSQYSINQREYHPNLRSNPIKLPIWTAGNTMCRSDNVCGFNQKTNYKWCYTDYSDNWDYCCTGACGFHTNSYVWCQTGKRWTYCGGYQKHDIQGRPCLATFPCGLHQEITGKTQRFYWCYVDLALNWDYCCVPWNICQKRGYSYNWCYVINSLLSDVWKECVPVDYAFIAVPDKQI</sequence>
<feature type="signal peptide" evidence="1">
    <location>
        <begin position="1"/>
        <end position="19"/>
    </location>
</feature>
<reference evidence="2" key="3">
    <citation type="submission" date="2023-05" db="EMBL/GenBank/DDBJ databases">
        <authorList>
            <person name="Smith C.H."/>
        </authorList>
    </citation>
    <scope>NUCLEOTIDE SEQUENCE</scope>
    <source>
        <strain evidence="2">CHS0354</strain>
        <tissue evidence="2">Mantle</tissue>
    </source>
</reference>
<keyword evidence="1" id="KW-0732">Signal</keyword>
<evidence type="ECO:0000313" key="3">
    <source>
        <dbReference type="Proteomes" id="UP001195483"/>
    </source>
</evidence>
<reference evidence="2" key="2">
    <citation type="journal article" date="2021" name="Genome Biol. Evol.">
        <title>Developing a high-quality reference genome for a parasitic bivalve with doubly uniparental inheritance (Bivalvia: Unionida).</title>
        <authorList>
            <person name="Smith C.H."/>
        </authorList>
    </citation>
    <scope>NUCLEOTIDE SEQUENCE</scope>
    <source>
        <strain evidence="2">CHS0354</strain>
        <tissue evidence="2">Mantle</tissue>
    </source>
</reference>
<proteinExistence type="predicted"/>
<dbReference type="Proteomes" id="UP001195483">
    <property type="component" value="Unassembled WGS sequence"/>
</dbReference>
<gene>
    <name evidence="2" type="ORF">CHS0354_003813</name>
</gene>
<dbReference type="AlphaFoldDB" id="A0AAE0SFN3"/>
<name>A0AAE0SFN3_9BIVA</name>
<protein>
    <submittedName>
        <fullName evidence="2">Uncharacterized protein</fullName>
    </submittedName>
</protein>